<name>A0A4Y2N4L1_ARAVE</name>
<organism evidence="1 2">
    <name type="scientific">Araneus ventricosus</name>
    <name type="common">Orbweaver spider</name>
    <name type="synonym">Epeira ventricosa</name>
    <dbReference type="NCBI Taxonomy" id="182803"/>
    <lineage>
        <taxon>Eukaryota</taxon>
        <taxon>Metazoa</taxon>
        <taxon>Ecdysozoa</taxon>
        <taxon>Arthropoda</taxon>
        <taxon>Chelicerata</taxon>
        <taxon>Arachnida</taxon>
        <taxon>Araneae</taxon>
        <taxon>Araneomorphae</taxon>
        <taxon>Entelegynae</taxon>
        <taxon>Araneoidea</taxon>
        <taxon>Araneidae</taxon>
        <taxon>Araneus</taxon>
    </lineage>
</organism>
<comment type="caution">
    <text evidence="1">The sequence shown here is derived from an EMBL/GenBank/DDBJ whole genome shotgun (WGS) entry which is preliminary data.</text>
</comment>
<sequence>MSLALTARTMVTKLPHAFNLAGMFLDNCLPLLLTHFHPSLFNVIDTLTPEFESDVNTGTIGEEGYNIVPIEIRYSTHGYSLAD</sequence>
<protein>
    <submittedName>
        <fullName evidence="1">Uncharacterized protein</fullName>
    </submittedName>
</protein>
<dbReference type="AlphaFoldDB" id="A0A4Y2N4L1"/>
<proteinExistence type="predicted"/>
<evidence type="ECO:0000313" key="1">
    <source>
        <dbReference type="EMBL" id="GBN34345.1"/>
    </source>
</evidence>
<keyword evidence="2" id="KW-1185">Reference proteome</keyword>
<evidence type="ECO:0000313" key="2">
    <source>
        <dbReference type="Proteomes" id="UP000499080"/>
    </source>
</evidence>
<dbReference type="EMBL" id="BGPR01008519">
    <property type="protein sequence ID" value="GBN34345.1"/>
    <property type="molecule type" value="Genomic_DNA"/>
</dbReference>
<accession>A0A4Y2N4L1</accession>
<reference evidence="1 2" key="1">
    <citation type="journal article" date="2019" name="Sci. Rep.">
        <title>Orb-weaving spider Araneus ventricosus genome elucidates the spidroin gene catalogue.</title>
        <authorList>
            <person name="Kono N."/>
            <person name="Nakamura H."/>
            <person name="Ohtoshi R."/>
            <person name="Moran D.A.P."/>
            <person name="Shinohara A."/>
            <person name="Yoshida Y."/>
            <person name="Fujiwara M."/>
            <person name="Mori M."/>
            <person name="Tomita M."/>
            <person name="Arakawa K."/>
        </authorList>
    </citation>
    <scope>NUCLEOTIDE SEQUENCE [LARGE SCALE GENOMIC DNA]</scope>
</reference>
<gene>
    <name evidence="1" type="ORF">AVEN_119602_1</name>
</gene>
<dbReference type="Proteomes" id="UP000499080">
    <property type="component" value="Unassembled WGS sequence"/>
</dbReference>